<dbReference type="InterPro" id="IPR008862">
    <property type="entry name" value="Tcp11"/>
</dbReference>
<sequence length="615" mass="71041">MQTENNLSAFSESHNQGSASFQEAFLKLFSSSLLEWDKKDISRQRLREMPFEKITIFIVRKDVVFVASNLLRVSFSHLFPKSKINSYIKSGKKLIMSFMISVMAKDIINTNTSLDQKLELSAIQLVEIVEVIVHLYSSTDCPLNYQEVISHLKIFAERFRLFDSMFDEWSSLDRAISIQALRNQMSAMESVKIAIQKRDLSAEETAKWLGTVDTYRSQIDTRIKQFSRFKSDRRNDSSKRPSSTSSPSAILPPVNLRKIMSYEQFDLNLVHEKLMNPEGPLQLPSCGIKYRTKILMHKAYFDSIFESLYPYDLSSINYQPILKLVDDIRIMLIKCFPKRSRVLSHNPFDKNRLKKVSLNSFYLSEIKVNLDRNLIKKQILNSAFCASSLFTFILDMIHKISMPIRDQDTESIELYLHSPPPLDHGKDIFEFYMNVCKRILELLEKIQMDLMFYELKCTLNSKFIYRNRSTSSLRSPLHYLNHKNDKKEFLTLIERCYFVNNFKLFDSKKDSLSIRIPGTCNFISQGRDVISSSHLLSSIDPISDLLDNPKLVFSASICNLLFSKPSSPILFDFHINDLFDSIQGVYVPGLTSRIPGLLFADDAVLLAESEADMQI</sequence>
<dbReference type="STRING" id="133383.A0A1R0GV63"/>
<feature type="region of interest" description="Disordered" evidence="2">
    <location>
        <begin position="229"/>
        <end position="251"/>
    </location>
</feature>
<gene>
    <name evidence="3" type="ORF">AYI68_g5130</name>
</gene>
<evidence type="ECO:0000313" key="3">
    <source>
        <dbReference type="EMBL" id="OLY80771.1"/>
    </source>
</evidence>
<evidence type="ECO:0000313" key="4">
    <source>
        <dbReference type="Proteomes" id="UP000187455"/>
    </source>
</evidence>
<comment type="similarity">
    <text evidence="1">Belongs to the TCP11 family.</text>
</comment>
<evidence type="ECO:0008006" key="5">
    <source>
        <dbReference type="Google" id="ProtNLM"/>
    </source>
</evidence>
<dbReference type="Pfam" id="PF05794">
    <property type="entry name" value="Tcp11"/>
    <property type="match status" value="1"/>
</dbReference>
<dbReference type="AlphaFoldDB" id="A0A1R0GV63"/>
<dbReference type="EMBL" id="LSSL01003146">
    <property type="protein sequence ID" value="OLY80771.1"/>
    <property type="molecule type" value="Genomic_DNA"/>
</dbReference>
<reference evidence="3 4" key="1">
    <citation type="journal article" date="2016" name="Mol. Biol. Evol.">
        <title>Genome-Wide Survey of Gut Fungi (Harpellales) Reveals the First Horizontally Transferred Ubiquitin Gene from a Mosquito Host.</title>
        <authorList>
            <person name="Wang Y."/>
            <person name="White M.M."/>
            <person name="Kvist S."/>
            <person name="Moncalvo J.M."/>
        </authorList>
    </citation>
    <scope>NUCLEOTIDE SEQUENCE [LARGE SCALE GENOMIC DNA]</scope>
    <source>
        <strain evidence="3 4">ALG-7-W6</strain>
    </source>
</reference>
<protein>
    <recommendedName>
        <fullName evidence="5">Reverse transcriptase domain-containing protein</fullName>
    </recommendedName>
</protein>
<feature type="compositionally biased region" description="Low complexity" evidence="2">
    <location>
        <begin position="240"/>
        <end position="251"/>
    </location>
</feature>
<proteinExistence type="inferred from homology"/>
<dbReference type="OrthoDB" id="276323at2759"/>
<name>A0A1R0GV63_9FUNG</name>
<evidence type="ECO:0000256" key="2">
    <source>
        <dbReference type="SAM" id="MobiDB-lite"/>
    </source>
</evidence>
<comment type="caution">
    <text evidence="3">The sequence shown here is derived from an EMBL/GenBank/DDBJ whole genome shotgun (WGS) entry which is preliminary data.</text>
</comment>
<organism evidence="3 4">
    <name type="scientific">Smittium mucronatum</name>
    <dbReference type="NCBI Taxonomy" id="133383"/>
    <lineage>
        <taxon>Eukaryota</taxon>
        <taxon>Fungi</taxon>
        <taxon>Fungi incertae sedis</taxon>
        <taxon>Zoopagomycota</taxon>
        <taxon>Kickxellomycotina</taxon>
        <taxon>Harpellomycetes</taxon>
        <taxon>Harpellales</taxon>
        <taxon>Legeriomycetaceae</taxon>
        <taxon>Smittium</taxon>
    </lineage>
</organism>
<evidence type="ECO:0000256" key="1">
    <source>
        <dbReference type="ARBA" id="ARBA00010954"/>
    </source>
</evidence>
<keyword evidence="4" id="KW-1185">Reference proteome</keyword>
<feature type="compositionally biased region" description="Basic and acidic residues" evidence="2">
    <location>
        <begin position="229"/>
        <end position="239"/>
    </location>
</feature>
<accession>A0A1R0GV63</accession>
<dbReference type="Proteomes" id="UP000187455">
    <property type="component" value="Unassembled WGS sequence"/>
</dbReference>